<evidence type="ECO:0000256" key="4">
    <source>
        <dbReference type="ARBA" id="ARBA00067702"/>
    </source>
</evidence>
<dbReference type="FunFam" id="3.40.50.720:FF:000304">
    <property type="entry name" value="UDP-glucose 4,6-dehydratase"/>
    <property type="match status" value="1"/>
</dbReference>
<dbReference type="WBParaSite" id="ACRNAN_scaffold11817.g7426.t1">
    <property type="protein sequence ID" value="ACRNAN_scaffold11817.g7426.t1"/>
    <property type="gene ID" value="ACRNAN_scaffold11817.g7426"/>
</dbReference>
<accession>A0A914CKH4</accession>
<feature type="domain" description="NAD(P)-binding" evidence="5">
    <location>
        <begin position="10"/>
        <end position="322"/>
    </location>
</feature>
<reference evidence="7" key="1">
    <citation type="submission" date="2022-11" db="UniProtKB">
        <authorList>
            <consortium name="WormBaseParasite"/>
        </authorList>
    </citation>
    <scope>IDENTIFICATION</scope>
</reference>
<protein>
    <recommendedName>
        <fullName evidence="4">dTDP-D-glucose 4,6-dehydratase</fullName>
        <ecNumber evidence="3">4.2.1.46</ecNumber>
    </recommendedName>
</protein>
<dbReference type="Gene3D" id="3.40.50.720">
    <property type="entry name" value="NAD(P)-binding Rossmann-like Domain"/>
    <property type="match status" value="2"/>
</dbReference>
<evidence type="ECO:0000259" key="5">
    <source>
        <dbReference type="Pfam" id="PF16363"/>
    </source>
</evidence>
<comment type="catalytic activity">
    <reaction evidence="1">
        <text>dTDP-alpha-D-glucose = dTDP-4-dehydro-6-deoxy-alpha-D-glucose + H2O</text>
        <dbReference type="Rhea" id="RHEA:17221"/>
        <dbReference type="ChEBI" id="CHEBI:15377"/>
        <dbReference type="ChEBI" id="CHEBI:57477"/>
        <dbReference type="ChEBI" id="CHEBI:57649"/>
        <dbReference type="EC" id="4.2.1.46"/>
    </reaction>
</comment>
<dbReference type="Gene3D" id="3.90.25.10">
    <property type="entry name" value="UDP-galactose 4-epimerase, domain 1"/>
    <property type="match status" value="1"/>
</dbReference>
<dbReference type="InterPro" id="IPR016040">
    <property type="entry name" value="NAD(P)-bd_dom"/>
</dbReference>
<dbReference type="AlphaFoldDB" id="A0A914CKH4"/>
<dbReference type="PANTHER" id="PTHR43000">
    <property type="entry name" value="DTDP-D-GLUCOSE 4,6-DEHYDRATASE-RELATED"/>
    <property type="match status" value="1"/>
</dbReference>
<dbReference type="GO" id="GO:0009225">
    <property type="term" value="P:nucleotide-sugar metabolic process"/>
    <property type="evidence" value="ECO:0007669"/>
    <property type="project" value="UniProtKB-ARBA"/>
</dbReference>
<dbReference type="SUPFAM" id="SSF51735">
    <property type="entry name" value="NAD(P)-binding Rossmann-fold domains"/>
    <property type="match status" value="2"/>
</dbReference>
<name>A0A914CKH4_9BILA</name>
<keyword evidence="6" id="KW-1185">Reference proteome</keyword>
<comment type="similarity">
    <text evidence="2">Belongs to the NAD(P)-dependent epimerase/dehydratase family. dTDP-glucose dehydratase subfamily.</text>
</comment>
<proteinExistence type="inferred from homology"/>
<evidence type="ECO:0000313" key="7">
    <source>
        <dbReference type="WBParaSite" id="ACRNAN_scaffold11817.g7426.t1"/>
    </source>
</evidence>
<dbReference type="Proteomes" id="UP000887540">
    <property type="component" value="Unplaced"/>
</dbReference>
<evidence type="ECO:0000256" key="3">
    <source>
        <dbReference type="ARBA" id="ARBA00011990"/>
    </source>
</evidence>
<dbReference type="InterPro" id="IPR036291">
    <property type="entry name" value="NAD(P)-bd_dom_sf"/>
</dbReference>
<dbReference type="GO" id="GO:0008460">
    <property type="term" value="F:dTDP-glucose 4,6-dehydratase activity"/>
    <property type="evidence" value="ECO:0007669"/>
    <property type="project" value="UniProtKB-EC"/>
</dbReference>
<organism evidence="6 7">
    <name type="scientific">Acrobeloides nanus</name>
    <dbReference type="NCBI Taxonomy" id="290746"/>
    <lineage>
        <taxon>Eukaryota</taxon>
        <taxon>Metazoa</taxon>
        <taxon>Ecdysozoa</taxon>
        <taxon>Nematoda</taxon>
        <taxon>Chromadorea</taxon>
        <taxon>Rhabditida</taxon>
        <taxon>Tylenchina</taxon>
        <taxon>Cephalobomorpha</taxon>
        <taxon>Cephaloboidea</taxon>
        <taxon>Cephalobidae</taxon>
        <taxon>Acrobeloides</taxon>
    </lineage>
</organism>
<evidence type="ECO:0000256" key="1">
    <source>
        <dbReference type="ARBA" id="ARBA00001539"/>
    </source>
</evidence>
<evidence type="ECO:0000256" key="2">
    <source>
        <dbReference type="ARBA" id="ARBA00008178"/>
    </source>
</evidence>
<sequence>MTQHEPKRVLITGGCGFIGANFVNFIHAAWPHANFVNVDKLILNSDINYVAEHVRNSSRYKLVLADIKNKVAMKQVLEENEIDTVIHFAADCTSTRCYAEPCEATENNVVSFVEFLEVCRVYGKLQRFTHISTDEVYGDSELSDSAIPKVESELLRPGNPYAATKIAAEAFARLYQKAYKLPIVILRINNIYGPNQWDVKLVPKFIEVARRGDKFTVQGSGKQLRSWLFVDDASDGIRLATLKGQIGEVYNLGTYYEKNVIDVAHAVQAEVDLQLGRPPKKAEFISIPDRPYNDMRYFIDITKAKEKLGWEPRTSFEEGLRKVVTAALKPHLAKKMSVVIYGGTGWIGQQVQQLLAAKNIPYKVAECRVGRDSDEEVTNELIRLGGTHVFCCTGRTHGGDFKTIEYLEGGADKAHENLRDNLYCPLTLAHISHRLGLHYTYLGTGYLFAYDVDHPIGGKGFTEHDRPTFFGNSYSIVKGFTDTMVDQLPYLELINARITLPLNFQTHEKRNLLTKILEYRQIFDIPVSITILPDCLPAIVTLMEKRHGGTLNLVNPGPISLHKILDLYKEVVDKDIKEYEVITTKSDKGKELLATKGNCALDTSLLEKLHPNIPTAELSLRNGFSYTREASKN</sequence>
<dbReference type="EC" id="4.2.1.46" evidence="3"/>
<evidence type="ECO:0000313" key="6">
    <source>
        <dbReference type="Proteomes" id="UP000887540"/>
    </source>
</evidence>
<dbReference type="Pfam" id="PF16363">
    <property type="entry name" value="GDP_Man_Dehyd"/>
    <property type="match status" value="1"/>
</dbReference>